<evidence type="ECO:0000313" key="3">
    <source>
        <dbReference type="EMBL" id="TGK12308.1"/>
    </source>
</evidence>
<dbReference type="GO" id="GO:0016757">
    <property type="term" value="F:glycosyltransferase activity"/>
    <property type="evidence" value="ECO:0007669"/>
    <property type="project" value="UniProtKB-KW"/>
</dbReference>
<keyword evidence="4" id="KW-1185">Reference proteome</keyword>
<dbReference type="OrthoDB" id="9800814at2"/>
<evidence type="ECO:0000256" key="1">
    <source>
        <dbReference type="PIRSR" id="PIRSR001549-1"/>
    </source>
</evidence>
<feature type="binding site" evidence="1">
    <location>
        <position position="130"/>
    </location>
    <ligand>
        <name>L-histidine</name>
        <dbReference type="ChEBI" id="CHEBI:57595"/>
    </ligand>
</feature>
<dbReference type="InterPro" id="IPR004516">
    <property type="entry name" value="HisRS/HisZ"/>
</dbReference>
<feature type="binding site" evidence="1">
    <location>
        <position position="134"/>
    </location>
    <ligand>
        <name>L-histidine</name>
        <dbReference type="ChEBI" id="CHEBI:57595"/>
    </ligand>
</feature>
<dbReference type="GO" id="GO:0005737">
    <property type="term" value="C:cytoplasm"/>
    <property type="evidence" value="ECO:0007669"/>
    <property type="project" value="InterPro"/>
</dbReference>
<evidence type="ECO:0000313" key="4">
    <source>
        <dbReference type="Proteomes" id="UP000298458"/>
    </source>
</evidence>
<dbReference type="EMBL" id="RQET01000004">
    <property type="protein sequence ID" value="TGK12308.1"/>
    <property type="molecule type" value="Genomic_DNA"/>
</dbReference>
<dbReference type="AlphaFoldDB" id="A0A4R9GHU4"/>
<feature type="domain" description="Class II Histidinyl-tRNA synthetase (HisRS)-like catalytic core" evidence="2">
    <location>
        <begin position="17"/>
        <end position="326"/>
    </location>
</feature>
<gene>
    <name evidence="3" type="ORF">EHO60_08600</name>
</gene>
<dbReference type="PIRSF" id="PIRSF001549">
    <property type="entry name" value="His-tRNA_synth"/>
    <property type="match status" value="1"/>
</dbReference>
<comment type="caution">
    <text evidence="3">The sequence shown here is derived from an EMBL/GenBank/DDBJ whole genome shotgun (WGS) entry which is preliminary data.</text>
</comment>
<dbReference type="SUPFAM" id="SSF55681">
    <property type="entry name" value="Class II aaRS and biotin synthetases"/>
    <property type="match status" value="1"/>
</dbReference>
<dbReference type="InterPro" id="IPR045864">
    <property type="entry name" value="aa-tRNA-synth_II/BPL/LPL"/>
</dbReference>
<proteinExistence type="predicted"/>
<keyword evidence="3" id="KW-0808">Transferase</keyword>
<dbReference type="PANTHER" id="PTHR43707:SF1">
    <property type="entry name" value="HISTIDINE--TRNA LIGASE, MITOCHONDRIAL-RELATED"/>
    <property type="match status" value="1"/>
</dbReference>
<evidence type="ECO:0000259" key="2">
    <source>
        <dbReference type="Pfam" id="PF13393"/>
    </source>
</evidence>
<sequence>MTHNPPEFSEKKWIPDGFHFLGPDESSERRDLLNRICERLRAFGYSEVFLPSFDYSSSFLLTVSEEDSSALYRFRDSGGREISPSMDLTVQAVKGMAGFSHHKENQRIFYQGKIFRDYGRGSGSRKEVLQVGAENLGGSGPSAILRILDEVGFLFEELSLSSPLTLVLGNVNLFRSLVDSVGLSVSAQRQLSFLLYKKNLPEIRSFLGSGKEKEIAPILESLCLGFSKSIEDPVYSLSGSNLPQEFRAVLSETKEILSSVKSYKNVQYCLDFTLIPDLEYYTGFVFQGYLSGISGPVVTGGSYDRLYELFSGIQKDACGYAIDVNGLESV</sequence>
<feature type="binding site" evidence="1">
    <location>
        <begin position="280"/>
        <end position="281"/>
    </location>
    <ligand>
        <name>L-histidine</name>
        <dbReference type="ChEBI" id="CHEBI:57595"/>
    </ligand>
</feature>
<name>A0A4R9GHU4_9LEPT</name>
<dbReference type="Gene3D" id="3.30.930.10">
    <property type="entry name" value="Bira Bifunctional Protein, Domain 2"/>
    <property type="match status" value="1"/>
</dbReference>
<organism evidence="3 4">
    <name type="scientific">Leptospira fletcheri</name>
    <dbReference type="NCBI Taxonomy" id="2484981"/>
    <lineage>
        <taxon>Bacteria</taxon>
        <taxon>Pseudomonadati</taxon>
        <taxon>Spirochaetota</taxon>
        <taxon>Spirochaetia</taxon>
        <taxon>Leptospirales</taxon>
        <taxon>Leptospiraceae</taxon>
        <taxon>Leptospira</taxon>
    </lineage>
</organism>
<dbReference type="GO" id="GO:0006427">
    <property type="term" value="P:histidyl-tRNA aminoacylation"/>
    <property type="evidence" value="ECO:0007669"/>
    <property type="project" value="TreeGrafter"/>
</dbReference>
<accession>A0A4R9GHU4</accession>
<dbReference type="PANTHER" id="PTHR43707">
    <property type="entry name" value="HISTIDYL-TRNA SYNTHETASE"/>
    <property type="match status" value="1"/>
</dbReference>
<reference evidence="3" key="1">
    <citation type="journal article" date="2019" name="PLoS Negl. Trop. Dis.">
        <title>Revisiting the worldwide diversity of Leptospira species in the environment.</title>
        <authorList>
            <person name="Vincent A.T."/>
            <person name="Schiettekatte O."/>
            <person name="Bourhy P."/>
            <person name="Veyrier F.J."/>
            <person name="Picardeau M."/>
        </authorList>
    </citation>
    <scope>NUCLEOTIDE SEQUENCE [LARGE SCALE GENOMIC DNA]</scope>
    <source>
        <strain evidence="3">SSW15</strain>
    </source>
</reference>
<keyword evidence="3" id="KW-0328">Glycosyltransferase</keyword>
<dbReference type="GO" id="GO:0004821">
    <property type="term" value="F:histidine-tRNA ligase activity"/>
    <property type="evidence" value="ECO:0007669"/>
    <property type="project" value="TreeGrafter"/>
</dbReference>
<feature type="binding site" evidence="1">
    <location>
        <position position="116"/>
    </location>
    <ligand>
        <name>L-histidine</name>
        <dbReference type="ChEBI" id="CHEBI:57595"/>
    </ligand>
</feature>
<protein>
    <submittedName>
        <fullName evidence="3">ATP phosphoribosyltransferase regulatory subunit</fullName>
    </submittedName>
</protein>
<dbReference type="RefSeq" id="WP_135767707.1">
    <property type="nucleotide sequence ID" value="NZ_RQET01000004.1"/>
</dbReference>
<dbReference type="Proteomes" id="UP000298458">
    <property type="component" value="Unassembled WGS sequence"/>
</dbReference>
<feature type="binding site" evidence="1">
    <location>
        <begin position="87"/>
        <end position="89"/>
    </location>
    <ligand>
        <name>L-histidine</name>
        <dbReference type="ChEBI" id="CHEBI:57595"/>
    </ligand>
</feature>
<dbReference type="Pfam" id="PF13393">
    <property type="entry name" value="tRNA-synt_His"/>
    <property type="match status" value="1"/>
</dbReference>
<dbReference type="InterPro" id="IPR041715">
    <property type="entry name" value="HisRS-like_core"/>
</dbReference>